<evidence type="ECO:0000259" key="6">
    <source>
        <dbReference type="Pfam" id="PF03632"/>
    </source>
</evidence>
<keyword evidence="9" id="KW-0378">Hydrolase</keyword>
<comment type="similarity">
    <text evidence="1">Belongs to the glycosyl hydrolase 65 family.</text>
</comment>
<dbReference type="OrthoDB" id="9758855at2"/>
<dbReference type="Gene3D" id="1.50.10.10">
    <property type="match status" value="1"/>
</dbReference>
<dbReference type="Pfam" id="PF03636">
    <property type="entry name" value="Glyco_hydro_65N"/>
    <property type="match status" value="1"/>
</dbReference>
<dbReference type="SUPFAM" id="SSF48208">
    <property type="entry name" value="Six-hairpin glycosidases"/>
    <property type="match status" value="1"/>
</dbReference>
<feature type="domain" description="Glycoside hydrolase family 65 central catalytic" evidence="6">
    <location>
        <begin position="301"/>
        <end position="663"/>
    </location>
</feature>
<dbReference type="PIRSF" id="PIRSF036289">
    <property type="entry name" value="Glycosyl_hydrolase_malt_phosph"/>
    <property type="match status" value="1"/>
</dbReference>
<feature type="domain" description="Glycoside hydrolase family 65 C-terminal" evidence="7">
    <location>
        <begin position="675"/>
        <end position="734"/>
    </location>
</feature>
<evidence type="ECO:0000259" key="7">
    <source>
        <dbReference type="Pfam" id="PF03633"/>
    </source>
</evidence>
<feature type="domain" description="Glycoside hydrolase family 65 N-terminal" evidence="8">
    <location>
        <begin position="10"/>
        <end position="241"/>
    </location>
</feature>
<proteinExistence type="inferred from homology"/>
<dbReference type="InterPro" id="IPR005194">
    <property type="entry name" value="Glyco_hydro_65_C"/>
</dbReference>
<feature type="binding site" evidence="5">
    <location>
        <begin position="576"/>
        <end position="577"/>
    </location>
    <ligand>
        <name>substrate</name>
    </ligand>
</feature>
<evidence type="ECO:0000259" key="8">
    <source>
        <dbReference type="Pfam" id="PF03636"/>
    </source>
</evidence>
<name>A0A366JH39_CYTFI</name>
<dbReference type="PANTHER" id="PTHR11051">
    <property type="entry name" value="GLYCOSYL HYDROLASE-RELATED"/>
    <property type="match status" value="1"/>
</dbReference>
<dbReference type="Pfam" id="PF03632">
    <property type="entry name" value="Glyco_hydro_65m"/>
    <property type="match status" value="1"/>
</dbReference>
<dbReference type="InterPro" id="IPR005195">
    <property type="entry name" value="Glyco_hydro_65_M"/>
</dbReference>
<evidence type="ECO:0000313" key="9">
    <source>
        <dbReference type="EMBL" id="RBP86299.1"/>
    </source>
</evidence>
<evidence type="ECO:0000256" key="5">
    <source>
        <dbReference type="PIRSR" id="PIRSR036289-51"/>
    </source>
</evidence>
<accession>A0A366JH39</accession>
<dbReference type="Gene3D" id="2.60.420.10">
    <property type="entry name" value="Maltose phosphorylase, domain 3"/>
    <property type="match status" value="1"/>
</dbReference>
<dbReference type="InterPro" id="IPR008928">
    <property type="entry name" value="6-hairpin_glycosidase_sf"/>
</dbReference>
<dbReference type="PANTHER" id="PTHR11051:SF8">
    <property type="entry name" value="PROTEIN-GLUCOSYLGALACTOSYLHYDROXYLYSINE GLUCOSIDASE"/>
    <property type="match status" value="1"/>
</dbReference>
<dbReference type="InterPro" id="IPR037018">
    <property type="entry name" value="GH65_N"/>
</dbReference>
<organism evidence="9 10">
    <name type="scientific">Cytobacillus firmus</name>
    <name type="common">Bacillus firmus</name>
    <dbReference type="NCBI Taxonomy" id="1399"/>
    <lineage>
        <taxon>Bacteria</taxon>
        <taxon>Bacillati</taxon>
        <taxon>Bacillota</taxon>
        <taxon>Bacilli</taxon>
        <taxon>Bacillales</taxon>
        <taxon>Bacillaceae</taxon>
        <taxon>Cytobacillus</taxon>
    </lineage>
</organism>
<dbReference type="GO" id="GO:0016757">
    <property type="term" value="F:glycosyltransferase activity"/>
    <property type="evidence" value="ECO:0007669"/>
    <property type="project" value="UniProtKB-KW"/>
</dbReference>
<dbReference type="GO" id="GO:0005975">
    <property type="term" value="P:carbohydrate metabolic process"/>
    <property type="evidence" value="ECO:0007669"/>
    <property type="project" value="InterPro"/>
</dbReference>
<keyword evidence="10" id="KW-1185">Reference proteome</keyword>
<dbReference type="InterPro" id="IPR011013">
    <property type="entry name" value="Gal_mutarotase_sf_dom"/>
</dbReference>
<dbReference type="InterPro" id="IPR017045">
    <property type="entry name" value="Malt_Pase/Glycosyl_Hdrlase"/>
</dbReference>
<gene>
    <name evidence="9" type="ORF">DFO70_12716</name>
</gene>
<dbReference type="GO" id="GO:0030246">
    <property type="term" value="F:carbohydrate binding"/>
    <property type="evidence" value="ECO:0007669"/>
    <property type="project" value="InterPro"/>
</dbReference>
<dbReference type="Gene3D" id="2.70.98.40">
    <property type="entry name" value="Glycoside hydrolase, family 65, N-terminal domain"/>
    <property type="match status" value="1"/>
</dbReference>
<reference evidence="9 10" key="1">
    <citation type="submission" date="2018-06" db="EMBL/GenBank/DDBJ databases">
        <title>Freshwater and sediment microbial communities from various areas in North America, analyzing microbe dynamics in response to fracking.</title>
        <authorList>
            <person name="Lamendella R."/>
        </authorList>
    </citation>
    <scope>NUCLEOTIDE SEQUENCE [LARGE SCALE GENOMIC DNA]</scope>
    <source>
        <strain evidence="9 10">14_TX</strain>
    </source>
</reference>
<dbReference type="InterPro" id="IPR012341">
    <property type="entry name" value="6hp_glycosidase-like_sf"/>
</dbReference>
<evidence type="ECO:0000313" key="10">
    <source>
        <dbReference type="Proteomes" id="UP000252731"/>
    </source>
</evidence>
<evidence type="ECO:0000256" key="4">
    <source>
        <dbReference type="PIRSR" id="PIRSR036289-50"/>
    </source>
</evidence>
<dbReference type="Proteomes" id="UP000252731">
    <property type="component" value="Unassembled WGS sequence"/>
</dbReference>
<evidence type="ECO:0000256" key="3">
    <source>
        <dbReference type="ARBA" id="ARBA00022679"/>
    </source>
</evidence>
<dbReference type="Pfam" id="PF03633">
    <property type="entry name" value="Glyco_hydro_65C"/>
    <property type="match status" value="1"/>
</dbReference>
<sequence length="753" mass="85915">MNREMMIENNKFDLRSLNKFASVMAQGNGYLGLRAAHEEDYAGQTRGLYVAGIYNKATANESSDLVNLPDVLAMKIEMDGEIFSLLTGEVLGFEQRLNLETGELVREILWKNKAGARFQLVFQRFAAKHHLHIIASKVTITSLDKNASLKIVSGISAQQTNFGRQHLIEESVRVFNEKIMQGVYKTTESGHLITLAAQNILPEGSVISFSSKNRELMSSIKKEIKINEPFVLEKIGSIYTSLDQVLEGDDPEHSARNALDESVQYGYQVLLNKTAGKWKQFWNQKRVKISSAHEFDQTAMDFALYHVEIMTPAHDERLSVGAKGLTGEGYKGHVFWDTEMFILPFHLFTEPETARKLLRYRYLHLQQAKEKAEQTGYAGALFPWESAFSGYEETPEYAAINIKTGKRQKVASAIAEHHIVADIAYAAVQYFQNTNDEVFMKKEGLALLKDTARFWISRAVEDHGMLSLKDVIGPDEYTEHIDNNAYTNYLAYYNVKQALFYMDWFGEYDEWLSVRGKDFLERLYLPKPNKNLVIPQDDTFLGKPEIDLSIYKENQGSQGILLDYSRQEVNEMQILKQADVVMLLYLFPNLFSKDIVEKNLHYYEERTIHDSSLSKAIHAIVAARCGFLETAYRFFQEACLIDLGPNPHSSDEGIHGASLGAIWLAAIFGFANAQMDEDMLSIDPKLPENWSEIVFPLVYKGSRLEIRLTHEQAEIIKLSGPEVEMKIKNKKHRLKNKIEVKFKDCFSECEVQE</sequence>
<dbReference type="AlphaFoldDB" id="A0A366JH39"/>
<feature type="binding site" evidence="5">
    <location>
        <begin position="336"/>
        <end position="337"/>
    </location>
    <ligand>
        <name>substrate</name>
    </ligand>
</feature>
<evidence type="ECO:0000256" key="1">
    <source>
        <dbReference type="ARBA" id="ARBA00006768"/>
    </source>
</evidence>
<dbReference type="RefSeq" id="WP_113885599.1">
    <property type="nucleotide sequence ID" value="NZ_QNSF01000027.1"/>
</dbReference>
<dbReference type="GO" id="GO:0004553">
    <property type="term" value="F:hydrolase activity, hydrolyzing O-glycosyl compounds"/>
    <property type="evidence" value="ECO:0007669"/>
    <property type="project" value="TreeGrafter"/>
</dbReference>
<evidence type="ECO:0000256" key="2">
    <source>
        <dbReference type="ARBA" id="ARBA00022676"/>
    </source>
</evidence>
<keyword evidence="3" id="KW-0808">Transferase</keyword>
<comment type="caution">
    <text evidence="9">The sequence shown here is derived from an EMBL/GenBank/DDBJ whole genome shotgun (WGS) entry which is preliminary data.</text>
</comment>
<keyword evidence="2" id="KW-0328">Glycosyltransferase</keyword>
<protein>
    <submittedName>
        <fullName evidence="9">Putative glycosyl hydrolase</fullName>
    </submittedName>
</protein>
<dbReference type="SUPFAM" id="SSF74650">
    <property type="entry name" value="Galactose mutarotase-like"/>
    <property type="match status" value="1"/>
</dbReference>
<dbReference type="EMBL" id="QNSF01000027">
    <property type="protein sequence ID" value="RBP86299.1"/>
    <property type="molecule type" value="Genomic_DNA"/>
</dbReference>
<dbReference type="InterPro" id="IPR005196">
    <property type="entry name" value="Glyco_hydro_65_N"/>
</dbReference>
<feature type="active site" description="Proton donor" evidence="4">
    <location>
        <position position="476"/>
    </location>
</feature>